<dbReference type="SUPFAM" id="SSF53850">
    <property type="entry name" value="Periplasmic binding protein-like II"/>
    <property type="match status" value="1"/>
</dbReference>
<dbReference type="InterPro" id="IPR005119">
    <property type="entry name" value="LysR_subst-bd"/>
</dbReference>
<dbReference type="Pfam" id="PF00126">
    <property type="entry name" value="HTH_1"/>
    <property type="match status" value="1"/>
</dbReference>
<dbReference type="Pfam" id="PF03466">
    <property type="entry name" value="LysR_substrate"/>
    <property type="match status" value="1"/>
</dbReference>
<dbReference type="GO" id="GO:0003677">
    <property type="term" value="F:DNA binding"/>
    <property type="evidence" value="ECO:0007669"/>
    <property type="project" value="UniProtKB-KW"/>
</dbReference>
<evidence type="ECO:0000256" key="2">
    <source>
        <dbReference type="ARBA" id="ARBA00022458"/>
    </source>
</evidence>
<dbReference type="Gene3D" id="3.40.190.10">
    <property type="entry name" value="Periplasmic binding protein-like II"/>
    <property type="match status" value="2"/>
</dbReference>
<gene>
    <name evidence="7" type="ORF">WIX40_20460</name>
</gene>
<feature type="domain" description="HTH lysR-type" evidence="6">
    <location>
        <begin position="6"/>
        <end position="63"/>
    </location>
</feature>
<evidence type="ECO:0000313" key="7">
    <source>
        <dbReference type="EMBL" id="MEJ5902468.1"/>
    </source>
</evidence>
<evidence type="ECO:0000313" key="8">
    <source>
        <dbReference type="Proteomes" id="UP001362311"/>
    </source>
</evidence>
<protein>
    <submittedName>
        <fullName evidence="7">LysR family transcriptional regulator</fullName>
    </submittedName>
</protein>
<keyword evidence="3" id="KW-0805">Transcription regulation</keyword>
<dbReference type="PRINTS" id="PR00039">
    <property type="entry name" value="HTHLYSR"/>
</dbReference>
<dbReference type="SUPFAM" id="SSF46785">
    <property type="entry name" value="Winged helix' DNA-binding domain"/>
    <property type="match status" value="1"/>
</dbReference>
<dbReference type="EMBL" id="JBBHKQ010000002">
    <property type="protein sequence ID" value="MEJ5902468.1"/>
    <property type="molecule type" value="Genomic_DNA"/>
</dbReference>
<keyword evidence="5" id="KW-0804">Transcription</keyword>
<dbReference type="PANTHER" id="PTHR30118:SF15">
    <property type="entry name" value="TRANSCRIPTIONAL REGULATORY PROTEIN"/>
    <property type="match status" value="1"/>
</dbReference>
<dbReference type="Proteomes" id="UP001362311">
    <property type="component" value="Unassembled WGS sequence"/>
</dbReference>
<dbReference type="PANTHER" id="PTHR30118">
    <property type="entry name" value="HTH-TYPE TRANSCRIPTIONAL REGULATOR LEUO-RELATED"/>
    <property type="match status" value="1"/>
</dbReference>
<evidence type="ECO:0000256" key="3">
    <source>
        <dbReference type="ARBA" id="ARBA00023015"/>
    </source>
</evidence>
<keyword evidence="4" id="KW-0238">DNA-binding</keyword>
<proteinExistence type="inferred from homology"/>
<dbReference type="InterPro" id="IPR036390">
    <property type="entry name" value="WH_DNA-bd_sf"/>
</dbReference>
<comment type="caution">
    <text evidence="7">The sequence shown here is derived from an EMBL/GenBank/DDBJ whole genome shotgun (WGS) entry which is preliminary data.</text>
</comment>
<accession>A0ABD5K4V5</accession>
<evidence type="ECO:0000256" key="4">
    <source>
        <dbReference type="ARBA" id="ARBA00023125"/>
    </source>
</evidence>
<organism evidence="7 8">
    <name type="scientific">Ochrobactrum teleogrylli</name>
    <dbReference type="NCBI Taxonomy" id="2479765"/>
    <lineage>
        <taxon>Bacteria</taxon>
        <taxon>Pseudomonadati</taxon>
        <taxon>Pseudomonadota</taxon>
        <taxon>Alphaproteobacteria</taxon>
        <taxon>Hyphomicrobiales</taxon>
        <taxon>Brucellaceae</taxon>
        <taxon>Brucella/Ochrobactrum group</taxon>
        <taxon>Ochrobactrum</taxon>
    </lineage>
</organism>
<name>A0ABD5K4V5_9HYPH</name>
<sequence length="299" mass="33197">MDIKRVDLNLLVSLEALLIERNVTKAAARLHLSQPALSAQLNRLRDVFEDQLLIPAHRGMIPTAKALDLIGPLRMAMEQLRGTLRNHADFSPETAALTISIACTDYIEAVVVTPLILALQEKAPAVRVAVHRLNPARLNQRLADGEVDMAIATPENEHAQIHTQHLFEETYTLIGRKGHPRIAEGVTAEGFSDLAQIIVSPSGGGFSTPIDTALDSFGRQRKIVASAASFLVVPEIVAKSDLVALVPRRLLRGKMPPLDAIDVPWLFERFQIELIWHERTHGHPAHRWIRQLVFELVTK</sequence>
<dbReference type="Gene3D" id="1.10.10.10">
    <property type="entry name" value="Winged helix-like DNA-binding domain superfamily/Winged helix DNA-binding domain"/>
    <property type="match status" value="1"/>
</dbReference>
<evidence type="ECO:0000259" key="6">
    <source>
        <dbReference type="PROSITE" id="PS50931"/>
    </source>
</evidence>
<dbReference type="AlphaFoldDB" id="A0ABD5K4V5"/>
<evidence type="ECO:0000256" key="1">
    <source>
        <dbReference type="ARBA" id="ARBA00009437"/>
    </source>
</evidence>
<dbReference type="InterPro" id="IPR050389">
    <property type="entry name" value="LysR-type_TF"/>
</dbReference>
<evidence type="ECO:0000256" key="5">
    <source>
        <dbReference type="ARBA" id="ARBA00023163"/>
    </source>
</evidence>
<dbReference type="InterPro" id="IPR036388">
    <property type="entry name" value="WH-like_DNA-bd_sf"/>
</dbReference>
<comment type="similarity">
    <text evidence="1">Belongs to the LysR transcriptional regulatory family.</text>
</comment>
<keyword evidence="2" id="KW-0536">Nodulation</keyword>
<dbReference type="InterPro" id="IPR000847">
    <property type="entry name" value="LysR_HTH_N"/>
</dbReference>
<reference evidence="7 8" key="1">
    <citation type="submission" date="2024-03" db="EMBL/GenBank/DDBJ databases">
        <title>Reference genomes for the five species model microbial community.</title>
        <authorList>
            <person name="Padfield D."/>
        </authorList>
    </citation>
    <scope>NUCLEOTIDE SEQUENCE [LARGE SCALE GENOMIC DNA]</scope>
    <source>
        <strain evidence="7 8">AB1</strain>
    </source>
</reference>
<dbReference type="RefSeq" id="WP_339441788.1">
    <property type="nucleotide sequence ID" value="NZ_JBBHKQ010000002.1"/>
</dbReference>
<dbReference type="PROSITE" id="PS50931">
    <property type="entry name" value="HTH_LYSR"/>
    <property type="match status" value="1"/>
</dbReference>